<evidence type="ECO:0000256" key="5">
    <source>
        <dbReference type="ARBA" id="ARBA00022692"/>
    </source>
</evidence>
<dbReference type="GO" id="GO:0015093">
    <property type="term" value="F:ferrous iron transmembrane transporter activity"/>
    <property type="evidence" value="ECO:0007669"/>
    <property type="project" value="UniProtKB-UniRule"/>
</dbReference>
<keyword evidence="3" id="KW-1003">Cell membrane</keyword>
<dbReference type="InterPro" id="IPR003373">
    <property type="entry name" value="Fe2_transport_prot-B"/>
</dbReference>
<dbReference type="eggNOG" id="COG0370">
    <property type="taxonomic scope" value="Bacteria"/>
</dbReference>
<keyword evidence="8 15" id="KW-0408">Iron</keyword>
<dbReference type="OrthoDB" id="9809127at2"/>
<feature type="transmembrane region" description="Helical" evidence="15">
    <location>
        <begin position="525"/>
        <end position="546"/>
    </location>
</feature>
<evidence type="ECO:0000256" key="10">
    <source>
        <dbReference type="ARBA" id="ARBA00023134"/>
    </source>
</evidence>
<dbReference type="InterPro" id="IPR030389">
    <property type="entry name" value="G_FEOB_dom"/>
</dbReference>
<dbReference type="Proteomes" id="UP000191135">
    <property type="component" value="Chromosome"/>
</dbReference>
<evidence type="ECO:0000256" key="3">
    <source>
        <dbReference type="ARBA" id="ARBA00022475"/>
    </source>
</evidence>
<feature type="binding site" evidence="13">
    <location>
        <begin position="69"/>
        <end position="72"/>
    </location>
    <ligand>
        <name>GTP</name>
        <dbReference type="ChEBI" id="CHEBI:37565"/>
        <label>1</label>
    </ligand>
</feature>
<dbReference type="EMBL" id="CP020330">
    <property type="protein sequence ID" value="AQZ50770.1"/>
    <property type="molecule type" value="Genomic_DNA"/>
</dbReference>
<dbReference type="PROSITE" id="PS51711">
    <property type="entry name" value="G_FEOB"/>
    <property type="match status" value="1"/>
</dbReference>
<dbReference type="NCBIfam" id="TIGR00437">
    <property type="entry name" value="feoB"/>
    <property type="match status" value="1"/>
</dbReference>
<comment type="subcellular location">
    <subcellularLocation>
        <location evidence="15">Cell inner membrane</location>
        <topology evidence="15">Multi-pass membrane protein</topology>
    </subcellularLocation>
    <subcellularLocation>
        <location evidence="1">Cell membrane</location>
        <topology evidence="1">Multi-pass membrane protein</topology>
    </subcellularLocation>
</comment>
<dbReference type="RefSeq" id="WP_018065023.1">
    <property type="nucleotide sequence ID" value="NZ_AQWH01000010.1"/>
</dbReference>
<dbReference type="PANTHER" id="PTHR43185">
    <property type="entry name" value="FERROUS IRON TRANSPORT PROTEIN B"/>
    <property type="match status" value="1"/>
</dbReference>
<feature type="transmembrane region" description="Helical" evidence="15">
    <location>
        <begin position="498"/>
        <end position="518"/>
    </location>
</feature>
<dbReference type="InterPro" id="IPR011640">
    <property type="entry name" value="Fe2_transport_prot_B_C"/>
</dbReference>
<dbReference type="InterPro" id="IPR050860">
    <property type="entry name" value="FeoB_GTPase"/>
</dbReference>
<organism evidence="17 18">
    <name type="scientific">Martelella mediterranea DSM 17316</name>
    <dbReference type="NCBI Taxonomy" id="1122214"/>
    <lineage>
        <taxon>Bacteria</taxon>
        <taxon>Pseudomonadati</taxon>
        <taxon>Pseudomonadota</taxon>
        <taxon>Alphaproteobacteria</taxon>
        <taxon>Hyphomicrobiales</taxon>
        <taxon>Aurantimonadaceae</taxon>
        <taxon>Martelella</taxon>
    </lineage>
</organism>
<dbReference type="InterPro" id="IPR006073">
    <property type="entry name" value="GTP-bd"/>
</dbReference>
<dbReference type="CDD" id="cd01879">
    <property type="entry name" value="FeoB"/>
    <property type="match status" value="1"/>
</dbReference>
<keyword evidence="9" id="KW-0406">Ion transport</keyword>
<evidence type="ECO:0000256" key="13">
    <source>
        <dbReference type="PIRSR" id="PIRSR603373-1"/>
    </source>
</evidence>
<dbReference type="GO" id="GO:0046872">
    <property type="term" value="F:metal ion binding"/>
    <property type="evidence" value="ECO:0007669"/>
    <property type="project" value="UniProtKB-KW"/>
</dbReference>
<evidence type="ECO:0000259" key="16">
    <source>
        <dbReference type="PROSITE" id="PS51711"/>
    </source>
</evidence>
<dbReference type="KEGG" id="mmed:Mame_01409"/>
<dbReference type="Pfam" id="PF07664">
    <property type="entry name" value="FeoB_C"/>
    <property type="match status" value="1"/>
</dbReference>
<feature type="transmembrane region" description="Helical" evidence="15">
    <location>
        <begin position="552"/>
        <end position="574"/>
    </location>
</feature>
<keyword evidence="6 13" id="KW-0547">Nucleotide-binding</keyword>
<keyword evidence="14" id="KW-0479">Metal-binding</keyword>
<keyword evidence="7 15" id="KW-1133">Transmembrane helix</keyword>
<dbReference type="PRINTS" id="PR00326">
    <property type="entry name" value="GTP1OBG"/>
</dbReference>
<comment type="similarity">
    <text evidence="15">Belongs to the TRAFAC class TrmE-Era-EngA-EngB-Septin-like GTPase superfamily. FeoB GTPase (TC 9.A.8) family.</text>
</comment>
<dbReference type="InterPro" id="IPR011642">
    <property type="entry name" value="Gate_dom"/>
</dbReference>
<feature type="binding site" evidence="13">
    <location>
        <begin position="23"/>
        <end position="30"/>
    </location>
    <ligand>
        <name>GTP</name>
        <dbReference type="ChEBI" id="CHEBI:37565"/>
        <label>1</label>
    </ligand>
</feature>
<evidence type="ECO:0000256" key="9">
    <source>
        <dbReference type="ARBA" id="ARBA00023065"/>
    </source>
</evidence>
<feature type="transmembrane region" description="Helical" evidence="15">
    <location>
        <begin position="291"/>
        <end position="315"/>
    </location>
</feature>
<feature type="transmembrane region" description="Helical" evidence="15">
    <location>
        <begin position="581"/>
        <end position="603"/>
    </location>
</feature>
<dbReference type="PANTHER" id="PTHR43185:SF1">
    <property type="entry name" value="FE(2+) TRANSPORTER FEOB"/>
    <property type="match status" value="1"/>
</dbReference>
<evidence type="ECO:0000256" key="1">
    <source>
        <dbReference type="ARBA" id="ARBA00004651"/>
    </source>
</evidence>
<feature type="transmembrane region" description="Helical" evidence="15">
    <location>
        <begin position="369"/>
        <end position="395"/>
    </location>
</feature>
<dbReference type="Pfam" id="PF07670">
    <property type="entry name" value="Gate"/>
    <property type="match status" value="2"/>
</dbReference>
<dbReference type="AlphaFoldDB" id="A0A1U9YZF6"/>
<evidence type="ECO:0000256" key="4">
    <source>
        <dbReference type="ARBA" id="ARBA00022496"/>
    </source>
</evidence>
<keyword evidence="5 15" id="KW-0812">Transmembrane</keyword>
<name>A0A1U9YZF6_9HYPH</name>
<sequence>MSHCAPADANFDRNDIPRIAMIGQPNTGKSMLYNRITGASAYVGNWPGITVSLSNARVKLSGRELEFVDLPGIYDLEGFSEDETVVADFLKTYPVDLVIIVINASQIDRQILMPLQVRQLGLPAVVMLNMADEARKNGIVIDTEALSARLGLPVHLISAKYGEGYPEAIASVDAALAARVDMAPVLADYEELRATLMSEETLAETLSGAVVYPENPPVTMTQKLDRFLLHPVFGLPLFFAVMLFVFYIVWTIGLPSQDWVGAITDWIQNRILDPVLGLGPSWLQNFVINGIWLGVATVASFVPLIMLFFFCMAAVEDSGYLSRAAYLMDTWMRRIGLDGRSFVMQMMGFGCNVPALMGTRVMRSQPLRLLTMLIIPFSLCSARLAVFVFIIAAVFPPAQGPLVLFSFYVISFVAAFIAAAIFSRSKQFKNTEPFVLELPPYRVPTLRQVWLRGYGELREFLHRATNFIVIGTVAVWFLTNFPTNATGLDTWGGKLGELLQPVMAPIGINPYLTLALIFGFIAKEVVIGSLSTIYAMSSGLVAHQIATTVSPAAAYSFCLFCLLYTPCLTTVATVRAESRSTLFMVFSLIVSLVYAWLVAFAFYQGALLLGWK</sequence>
<feature type="transmembrane region" description="Helical" evidence="15">
    <location>
        <begin position="401"/>
        <end position="422"/>
    </location>
</feature>
<keyword evidence="2 15" id="KW-0813">Transport</keyword>
<dbReference type="SUPFAM" id="SSF52540">
    <property type="entry name" value="P-loop containing nucleoside triphosphate hydrolases"/>
    <property type="match status" value="1"/>
</dbReference>
<keyword evidence="4 15" id="KW-0410">Iron transport</keyword>
<evidence type="ECO:0000256" key="14">
    <source>
        <dbReference type="PIRSR" id="PIRSR603373-2"/>
    </source>
</evidence>
<keyword evidence="14" id="KW-0460">Magnesium</keyword>
<gene>
    <name evidence="17" type="primary">feoB</name>
    <name evidence="17" type="ORF">Mame_01409</name>
</gene>
<feature type="binding site" evidence="14">
    <location>
        <position position="34"/>
    </location>
    <ligand>
        <name>Mg(2+)</name>
        <dbReference type="ChEBI" id="CHEBI:18420"/>
        <label>2</label>
    </ligand>
</feature>
<evidence type="ECO:0000256" key="8">
    <source>
        <dbReference type="ARBA" id="ARBA00023004"/>
    </source>
</evidence>
<comment type="function">
    <text evidence="15">Probable transporter of a GTP-driven Fe(2+) uptake system.</text>
</comment>
<feature type="transmembrane region" description="Helical" evidence="15">
    <location>
        <begin position="227"/>
        <end position="250"/>
    </location>
</feature>
<evidence type="ECO:0000313" key="17">
    <source>
        <dbReference type="EMBL" id="AQZ50770.1"/>
    </source>
</evidence>
<reference evidence="17 18" key="1">
    <citation type="submission" date="2017-03" db="EMBL/GenBank/DDBJ databases">
        <title>Foreign affairs: Plasmid Transfer between Roseobacters and Rhizobia.</title>
        <authorList>
            <person name="Bartling P."/>
            <person name="Bunk B."/>
            <person name="Overmann J."/>
            <person name="Brinkmann H."/>
            <person name="Petersen J."/>
        </authorList>
    </citation>
    <scope>NUCLEOTIDE SEQUENCE [LARGE SCALE GENOMIC DNA]</scope>
    <source>
        <strain evidence="17 18">MACL11</strain>
    </source>
</reference>
<feature type="transmembrane region" description="Helical" evidence="15">
    <location>
        <begin position="460"/>
        <end position="478"/>
    </location>
</feature>
<feature type="binding site" evidence="14">
    <location>
        <position position="38"/>
    </location>
    <ligand>
        <name>Mg(2+)</name>
        <dbReference type="ChEBI" id="CHEBI:18420"/>
        <label>2</label>
    </ligand>
</feature>
<evidence type="ECO:0000256" key="6">
    <source>
        <dbReference type="ARBA" id="ARBA00022741"/>
    </source>
</evidence>
<proteinExistence type="inferred from homology"/>
<accession>A0A1U9YZF6</accession>
<dbReference type="GO" id="GO:0005525">
    <property type="term" value="F:GTP binding"/>
    <property type="evidence" value="ECO:0007669"/>
    <property type="project" value="UniProtKB-KW"/>
</dbReference>
<keyword evidence="11 15" id="KW-0472">Membrane</keyword>
<evidence type="ECO:0000256" key="11">
    <source>
        <dbReference type="ARBA" id="ARBA00023136"/>
    </source>
</evidence>
<protein>
    <recommendedName>
        <fullName evidence="12 15">Ferrous iron transport protein B</fullName>
    </recommendedName>
</protein>
<dbReference type="GO" id="GO:0005886">
    <property type="term" value="C:plasma membrane"/>
    <property type="evidence" value="ECO:0007669"/>
    <property type="project" value="UniProtKB-SubCell"/>
</dbReference>
<dbReference type="Pfam" id="PF02421">
    <property type="entry name" value="FeoB_N"/>
    <property type="match status" value="1"/>
</dbReference>
<evidence type="ECO:0000256" key="7">
    <source>
        <dbReference type="ARBA" id="ARBA00022989"/>
    </source>
</evidence>
<evidence type="ECO:0000256" key="15">
    <source>
        <dbReference type="RuleBase" id="RU362098"/>
    </source>
</evidence>
<feature type="binding site" evidence="13">
    <location>
        <begin position="129"/>
        <end position="132"/>
    </location>
    <ligand>
        <name>GTP</name>
        <dbReference type="ChEBI" id="CHEBI:37565"/>
        <label>1</label>
    </ligand>
</feature>
<evidence type="ECO:0000256" key="2">
    <source>
        <dbReference type="ARBA" id="ARBA00022448"/>
    </source>
</evidence>
<dbReference type="InterPro" id="IPR027417">
    <property type="entry name" value="P-loop_NTPase"/>
</dbReference>
<evidence type="ECO:0000256" key="12">
    <source>
        <dbReference type="NCBIfam" id="TIGR00437"/>
    </source>
</evidence>
<dbReference type="Gene3D" id="3.40.50.300">
    <property type="entry name" value="P-loop containing nucleotide triphosphate hydrolases"/>
    <property type="match status" value="1"/>
</dbReference>
<evidence type="ECO:0000313" key="18">
    <source>
        <dbReference type="Proteomes" id="UP000191135"/>
    </source>
</evidence>
<keyword evidence="18" id="KW-1185">Reference proteome</keyword>
<keyword evidence="10 13" id="KW-0342">GTP-binding</keyword>
<feature type="binding site" evidence="14">
    <location>
        <position position="37"/>
    </location>
    <ligand>
        <name>Mg(2+)</name>
        <dbReference type="ChEBI" id="CHEBI:18420"/>
        <label>2</label>
    </ligand>
</feature>
<dbReference type="STRING" id="1122214.Mame_01409"/>
<feature type="domain" description="FeoB-type G" evidence="16">
    <location>
        <begin position="16"/>
        <end position="178"/>
    </location>
</feature>